<feature type="region of interest" description="Disordered" evidence="10">
    <location>
        <begin position="1"/>
        <end position="28"/>
    </location>
</feature>
<evidence type="ECO:0000256" key="7">
    <source>
        <dbReference type="HAMAP-Rule" id="MF_01342"/>
    </source>
</evidence>
<dbReference type="EMBL" id="FOIT01000002">
    <property type="protein sequence ID" value="SEV96289.1"/>
    <property type="molecule type" value="Genomic_DNA"/>
</dbReference>
<feature type="compositionally biased region" description="Basic residues" evidence="10">
    <location>
        <begin position="1"/>
        <end position="13"/>
    </location>
</feature>
<sequence>MLLPKRVKYRRQHRPDTKGRSKGGNQVNFGEYGLQATTTSRITSRQIESARIAMTRFMKRGGKVWINIFPHTPYTKKPLEVRMGSGKGAVEGWVAVVKPGRVMFEVAGVEEEVAREALRLASHKLPVKTKIVKRQELGGDTNES</sequence>
<dbReference type="InterPro" id="IPR020798">
    <property type="entry name" value="Ribosomal_uL16_CS"/>
</dbReference>
<dbReference type="GO" id="GO:0019843">
    <property type="term" value="F:rRNA binding"/>
    <property type="evidence" value="ECO:0007669"/>
    <property type="project" value="UniProtKB-UniRule"/>
</dbReference>
<name>A0A662Z4P7_9STAP</name>
<dbReference type="PROSITE" id="PS00586">
    <property type="entry name" value="RIBOSOMAL_L16_1"/>
    <property type="match status" value="1"/>
</dbReference>
<evidence type="ECO:0000256" key="9">
    <source>
        <dbReference type="RuleBase" id="RU004414"/>
    </source>
</evidence>
<protein>
    <recommendedName>
        <fullName evidence="6 7">Large ribosomal subunit protein uL16</fullName>
    </recommendedName>
</protein>
<dbReference type="GO" id="GO:0000049">
    <property type="term" value="F:tRNA binding"/>
    <property type="evidence" value="ECO:0007669"/>
    <property type="project" value="UniProtKB-KW"/>
</dbReference>
<evidence type="ECO:0000256" key="8">
    <source>
        <dbReference type="RuleBase" id="RU004413"/>
    </source>
</evidence>
<evidence type="ECO:0000256" key="10">
    <source>
        <dbReference type="SAM" id="MobiDB-lite"/>
    </source>
</evidence>
<dbReference type="GO" id="GO:0022625">
    <property type="term" value="C:cytosolic large ribosomal subunit"/>
    <property type="evidence" value="ECO:0007669"/>
    <property type="project" value="TreeGrafter"/>
</dbReference>
<dbReference type="CDD" id="cd01433">
    <property type="entry name" value="Ribosomal_L16_L10e"/>
    <property type="match status" value="1"/>
</dbReference>
<dbReference type="Gene3D" id="3.90.1170.10">
    <property type="entry name" value="Ribosomal protein L10e/L16"/>
    <property type="match status" value="1"/>
</dbReference>
<dbReference type="NCBIfam" id="TIGR01164">
    <property type="entry name" value="rplP_bact"/>
    <property type="match status" value="1"/>
</dbReference>
<dbReference type="Pfam" id="PF00252">
    <property type="entry name" value="Ribosomal_L16"/>
    <property type="match status" value="1"/>
</dbReference>
<dbReference type="InterPro" id="IPR036920">
    <property type="entry name" value="Ribosomal_uL16_sf"/>
</dbReference>
<dbReference type="GO" id="GO:0003735">
    <property type="term" value="F:structural constituent of ribosome"/>
    <property type="evidence" value="ECO:0007669"/>
    <property type="project" value="InterPro"/>
</dbReference>
<dbReference type="InterPro" id="IPR016180">
    <property type="entry name" value="Ribosomal_uL16_dom"/>
</dbReference>
<dbReference type="PANTHER" id="PTHR12220:SF13">
    <property type="entry name" value="LARGE RIBOSOMAL SUBUNIT PROTEIN UL16M"/>
    <property type="match status" value="1"/>
</dbReference>
<keyword evidence="12" id="KW-1185">Reference proteome</keyword>
<dbReference type="RefSeq" id="WP_091474526.1">
    <property type="nucleotide sequence ID" value="NZ_FOIT01000002.1"/>
</dbReference>
<accession>A0A662Z4P7</accession>
<gene>
    <name evidence="7" type="primary">rplP</name>
    <name evidence="11" type="ORF">SAMN05192557_1024</name>
</gene>
<keyword evidence="5 7" id="KW-0687">Ribonucleoprotein</keyword>
<dbReference type="Proteomes" id="UP000243605">
    <property type="component" value="Unassembled WGS sequence"/>
</dbReference>
<dbReference type="GO" id="GO:0006412">
    <property type="term" value="P:translation"/>
    <property type="evidence" value="ECO:0007669"/>
    <property type="project" value="UniProtKB-UniRule"/>
</dbReference>
<evidence type="ECO:0000256" key="6">
    <source>
        <dbReference type="ARBA" id="ARBA00035198"/>
    </source>
</evidence>
<comment type="similarity">
    <text evidence="1 7 8">Belongs to the universal ribosomal protein uL16 family.</text>
</comment>
<evidence type="ECO:0000313" key="12">
    <source>
        <dbReference type="Proteomes" id="UP000243605"/>
    </source>
</evidence>
<dbReference type="InterPro" id="IPR000114">
    <property type="entry name" value="Ribosomal_uL16_bact-type"/>
</dbReference>
<dbReference type="PANTHER" id="PTHR12220">
    <property type="entry name" value="50S/60S RIBOSOMAL PROTEIN L16"/>
    <property type="match status" value="1"/>
</dbReference>
<evidence type="ECO:0000256" key="3">
    <source>
        <dbReference type="ARBA" id="ARBA00022555"/>
    </source>
</evidence>
<evidence type="ECO:0000256" key="4">
    <source>
        <dbReference type="ARBA" id="ARBA00022980"/>
    </source>
</evidence>
<keyword evidence="3 7" id="KW-0820">tRNA-binding</keyword>
<evidence type="ECO:0000256" key="1">
    <source>
        <dbReference type="ARBA" id="ARBA00008931"/>
    </source>
</evidence>
<dbReference type="SUPFAM" id="SSF54686">
    <property type="entry name" value="Ribosomal protein L16p/L10e"/>
    <property type="match status" value="1"/>
</dbReference>
<evidence type="ECO:0000256" key="5">
    <source>
        <dbReference type="ARBA" id="ARBA00023274"/>
    </source>
</evidence>
<reference evidence="11 12" key="1">
    <citation type="submission" date="2016-10" db="EMBL/GenBank/DDBJ databases">
        <authorList>
            <person name="Varghese N."/>
            <person name="Submissions S."/>
        </authorList>
    </citation>
    <scope>NUCLEOTIDE SEQUENCE [LARGE SCALE GENOMIC DNA]</scope>
    <source>
        <strain evidence="11 12">IBRC-M10081</strain>
    </source>
</reference>
<proteinExistence type="inferred from homology"/>
<dbReference type="PROSITE" id="PS00701">
    <property type="entry name" value="RIBOSOMAL_L16_2"/>
    <property type="match status" value="1"/>
</dbReference>
<keyword evidence="7 9" id="KW-0694">RNA-binding</keyword>
<dbReference type="PRINTS" id="PR00060">
    <property type="entry name" value="RIBOSOMALL16"/>
</dbReference>
<comment type="subunit">
    <text evidence="2 7 9">Part of the 50S ribosomal subunit.</text>
</comment>
<evidence type="ECO:0000313" key="11">
    <source>
        <dbReference type="EMBL" id="SEV96289.1"/>
    </source>
</evidence>
<comment type="function">
    <text evidence="7 9">Binds 23S rRNA and is also seen to make contacts with the A and possibly P site tRNAs.</text>
</comment>
<keyword evidence="4 7" id="KW-0689">Ribosomal protein</keyword>
<keyword evidence="7 9" id="KW-0699">rRNA-binding</keyword>
<dbReference type="OrthoDB" id="9802589at2"/>
<dbReference type="HAMAP" id="MF_01342">
    <property type="entry name" value="Ribosomal_uL16"/>
    <property type="match status" value="1"/>
</dbReference>
<dbReference type="FunFam" id="3.90.1170.10:FF:000001">
    <property type="entry name" value="50S ribosomal protein L16"/>
    <property type="match status" value="1"/>
</dbReference>
<dbReference type="AlphaFoldDB" id="A0A662Z4P7"/>
<evidence type="ECO:0000256" key="2">
    <source>
        <dbReference type="ARBA" id="ARBA00011838"/>
    </source>
</evidence>
<dbReference type="InterPro" id="IPR047873">
    <property type="entry name" value="Ribosomal_uL16"/>
</dbReference>
<organism evidence="11 12">
    <name type="scientific">Aliicoccus persicus</name>
    <dbReference type="NCBI Taxonomy" id="930138"/>
    <lineage>
        <taxon>Bacteria</taxon>
        <taxon>Bacillati</taxon>
        <taxon>Bacillota</taxon>
        <taxon>Bacilli</taxon>
        <taxon>Bacillales</taxon>
        <taxon>Staphylococcaceae</taxon>
        <taxon>Aliicoccus</taxon>
    </lineage>
</organism>